<accession>A0A0Q0D9K0</accession>
<comment type="caution">
    <text evidence="2">The sequence shown here is derived from an EMBL/GenBank/DDBJ whole genome shotgun (WGS) entry which is preliminary data.</text>
</comment>
<dbReference type="Proteomes" id="UP000050317">
    <property type="component" value="Unassembled WGS sequence"/>
</dbReference>
<proteinExistence type="predicted"/>
<feature type="domain" description="NERD" evidence="1">
    <location>
        <begin position="86"/>
        <end position="209"/>
    </location>
</feature>
<dbReference type="Gene3D" id="3.40.50.300">
    <property type="entry name" value="P-loop containing nucleotide triphosphate hydrolases"/>
    <property type="match status" value="1"/>
</dbReference>
<dbReference type="Pfam" id="PF08378">
    <property type="entry name" value="NERD"/>
    <property type="match status" value="1"/>
</dbReference>
<gene>
    <name evidence="2" type="ORF">ALO40_01465</name>
</gene>
<dbReference type="InterPro" id="IPR011528">
    <property type="entry name" value="NERD"/>
</dbReference>
<dbReference type="Pfam" id="PF13604">
    <property type="entry name" value="AAA_30"/>
    <property type="match status" value="1"/>
</dbReference>
<evidence type="ECO:0000313" key="3">
    <source>
        <dbReference type="Proteomes" id="UP000050317"/>
    </source>
</evidence>
<organism evidence="2 3">
    <name type="scientific">Pseudomonas syringae pv. viburni</name>
    <dbReference type="NCBI Taxonomy" id="251703"/>
    <lineage>
        <taxon>Bacteria</taxon>
        <taxon>Pseudomonadati</taxon>
        <taxon>Pseudomonadota</taxon>
        <taxon>Gammaproteobacteria</taxon>
        <taxon>Pseudomonadales</taxon>
        <taxon>Pseudomonadaceae</taxon>
        <taxon>Pseudomonas</taxon>
    </lineage>
</organism>
<name>A0A0Q0D9K0_9PSED</name>
<reference evidence="2 3" key="1">
    <citation type="submission" date="2015-09" db="EMBL/GenBank/DDBJ databases">
        <title>Genome announcement of multiple Pseudomonas syringae strains.</title>
        <authorList>
            <person name="Thakur S."/>
            <person name="Wang P.W."/>
            <person name="Gong Y."/>
            <person name="Weir B.S."/>
            <person name="Guttman D.S."/>
        </authorList>
    </citation>
    <scope>NUCLEOTIDE SEQUENCE [LARGE SCALE GENOMIC DNA]</scope>
    <source>
        <strain evidence="2 3">ICMP3963</strain>
    </source>
</reference>
<dbReference type="SUPFAM" id="SSF52540">
    <property type="entry name" value="P-loop containing nucleoside triphosphate hydrolases"/>
    <property type="match status" value="1"/>
</dbReference>
<evidence type="ECO:0000259" key="1">
    <source>
        <dbReference type="Pfam" id="PF08378"/>
    </source>
</evidence>
<sequence>MQPVTNVLDNESISRTMSPEVGRVQRDYRFRHFRPVWPDRSGTIDRLVDERTRVHPVPYYALTDIAFLPSMAKFFPALDHAEFRSKGEFTLFQELAALDDGFVVIHSLPWLRGRTKRVYSQDLQDYLRVSLERRHLSGEVDFVILHAELGMLCIETKSGFYQPSGVRFIHERDGYEIDPLNQVKDNAFVLVDMLQSWQMKCPVGYAVHFPDFDLESSQIASAYVPLDRQLPDGILILQKHRQDMPSRIVQLMAHWKSALNYDIKDNFSHEIKQFLDSVWPRELREGALGRKIVADNELWLQLDKKQANQVALCLDSDRRLIAGFSGSGKTLIARSLAEQFVARDLKVLFLLKNRQITHKVAAQLSEFGRAVTVQTFHSYCESQGKRNRENSSGEPNYDEHHLALHGSVDQQYAALIVDEAQALNEADHLALRDHFANARKFVFADELQVLPGIEKGSSYRFLEDTYGERFFYLATVYRNPGGITQTMMEMLPPRHEVNCPRPISVEDLSRSISWDVSKTIQTMMASLAKSGVMNEDLIVLSQFSSSLEEIKVPRSTISAYRGMEAPVVIVVAGFEMDDITLACALGRATTRAYIIVPIELLVGQSSVKSDFLRKGLENIDRKPVLDQDARAPAPRFIVNRMRKYADLYGRHEIFGEGFVYASRWRRWVYEGGARWSNRGVQLWGWWISLSTGLPIAGIDVVRNELTEGYLKPCTECNTMTPHSMYGACLTCLVEPLDEAKVFEVAQQAVELGTAQSMKRGQSLIKVAALVGNFQFPRSNDPVHGISEVPVLFLATTIVEFRMRNEATVATKSEVVQWLRDGLVTSDLDDSIESLAGRAIGSLCGQKLMVKIEAGKYRLTDPQ</sequence>
<evidence type="ECO:0000313" key="2">
    <source>
        <dbReference type="EMBL" id="KPZ14594.1"/>
    </source>
</evidence>
<dbReference type="InterPro" id="IPR027417">
    <property type="entry name" value="P-loop_NTPase"/>
</dbReference>
<dbReference type="AlphaFoldDB" id="A0A0Q0D9K0"/>
<protein>
    <recommendedName>
        <fullName evidence="1">NERD domain-containing protein</fullName>
    </recommendedName>
</protein>
<dbReference type="PATRIC" id="fig|251703.9.peg.2019"/>
<dbReference type="EMBL" id="LJRR01000252">
    <property type="protein sequence ID" value="KPZ14594.1"/>
    <property type="molecule type" value="Genomic_DNA"/>
</dbReference>